<feature type="transmembrane region" description="Helical" evidence="9">
    <location>
        <begin position="258"/>
        <end position="279"/>
    </location>
</feature>
<keyword evidence="2" id="KW-0813">Transport</keyword>
<evidence type="ECO:0000256" key="2">
    <source>
        <dbReference type="ARBA" id="ARBA00022448"/>
    </source>
</evidence>
<evidence type="ECO:0000256" key="3">
    <source>
        <dbReference type="ARBA" id="ARBA00022475"/>
    </source>
</evidence>
<name>A0A9X1TBG2_9BACT</name>
<evidence type="ECO:0000313" key="11">
    <source>
        <dbReference type="Proteomes" id="UP001139700"/>
    </source>
</evidence>
<dbReference type="Pfam" id="PF25539">
    <property type="entry name" value="Bestrophin_2"/>
    <property type="match status" value="1"/>
</dbReference>
<dbReference type="Proteomes" id="UP001139700">
    <property type="component" value="Unassembled WGS sequence"/>
</dbReference>
<feature type="transmembrane region" description="Helical" evidence="9">
    <location>
        <begin position="232"/>
        <end position="252"/>
    </location>
</feature>
<proteinExistence type="inferred from homology"/>
<evidence type="ECO:0000313" key="10">
    <source>
        <dbReference type="EMBL" id="MCF0042543.1"/>
    </source>
</evidence>
<keyword evidence="11" id="KW-1185">Reference proteome</keyword>
<dbReference type="RefSeq" id="WP_234615394.1">
    <property type="nucleotide sequence ID" value="NZ_CP098806.1"/>
</dbReference>
<comment type="similarity">
    <text evidence="8">Belongs to the anion channel-forming bestrophin (TC 1.A.46) family.</text>
</comment>
<dbReference type="InterPro" id="IPR044669">
    <property type="entry name" value="YneE/VCCN1/2-like"/>
</dbReference>
<dbReference type="EMBL" id="JAJTTA010000004">
    <property type="protein sequence ID" value="MCF0042543.1"/>
    <property type="molecule type" value="Genomic_DNA"/>
</dbReference>
<keyword evidence="7 9" id="KW-0472">Membrane</keyword>
<evidence type="ECO:0000256" key="9">
    <source>
        <dbReference type="SAM" id="Phobius"/>
    </source>
</evidence>
<evidence type="ECO:0000256" key="7">
    <source>
        <dbReference type="ARBA" id="ARBA00023136"/>
    </source>
</evidence>
<organism evidence="10 11">
    <name type="scientific">Dyadobacter fanqingshengii</name>
    <dbReference type="NCBI Taxonomy" id="2906443"/>
    <lineage>
        <taxon>Bacteria</taxon>
        <taxon>Pseudomonadati</taxon>
        <taxon>Bacteroidota</taxon>
        <taxon>Cytophagia</taxon>
        <taxon>Cytophagales</taxon>
        <taxon>Spirosomataceae</taxon>
        <taxon>Dyadobacter</taxon>
    </lineage>
</organism>
<evidence type="ECO:0000256" key="8">
    <source>
        <dbReference type="ARBA" id="ARBA00034708"/>
    </source>
</evidence>
<comment type="caution">
    <text evidence="10">The sequence shown here is derived from an EMBL/GenBank/DDBJ whole genome shotgun (WGS) entry which is preliminary data.</text>
</comment>
<evidence type="ECO:0000256" key="1">
    <source>
        <dbReference type="ARBA" id="ARBA00004651"/>
    </source>
</evidence>
<keyword evidence="3" id="KW-1003">Cell membrane</keyword>
<evidence type="ECO:0000256" key="6">
    <source>
        <dbReference type="ARBA" id="ARBA00023065"/>
    </source>
</evidence>
<protein>
    <recommendedName>
        <fullName evidence="12">Bestrophin</fullName>
    </recommendedName>
</protein>
<keyword evidence="4 9" id="KW-0812">Transmembrane</keyword>
<dbReference type="PANTHER" id="PTHR33281">
    <property type="entry name" value="UPF0187 PROTEIN YNEE"/>
    <property type="match status" value="1"/>
</dbReference>
<gene>
    <name evidence="10" type="ORF">LXM24_20740</name>
</gene>
<accession>A0A9X1TBG2</accession>
<sequence>MKPFAVKTAAFFFSSKREAFSKSSIMYVKQVFSIWRLLGGIWHGLLAVTAYATLVFYLFSYQQWHFLSFPISIITILGTALSLLLGFRTNSAYDRWWEARRVWGEIVNDSRSLVRQSISFIKTDQPEKDEVISNIAHLQIAWCYALTNSLRREPVLVYADLHLNAAEHDYASSQDNIPNAILNLIQSRFTELHEQNKIETLLYQNIDQTLQRLCDAMGKCERIKNTVFPTQYSFFVVLVIFIFTLVLPMGLVESIGRIAIPITFIISFLFLYVEWIAYVMQNPFENGPNDIPMTTLSRTIEINLLELIKAPKIPEKILPKNGVVM</sequence>
<evidence type="ECO:0000256" key="5">
    <source>
        <dbReference type="ARBA" id="ARBA00022989"/>
    </source>
</evidence>
<keyword evidence="5 9" id="KW-1133">Transmembrane helix</keyword>
<dbReference type="PANTHER" id="PTHR33281:SF19">
    <property type="entry name" value="VOLTAGE-DEPENDENT ANION CHANNEL-FORMING PROTEIN YNEE"/>
    <property type="match status" value="1"/>
</dbReference>
<reference evidence="10" key="1">
    <citation type="submission" date="2021-12" db="EMBL/GenBank/DDBJ databases">
        <title>Novel species in genus Dyadobacter.</title>
        <authorList>
            <person name="Ma C."/>
        </authorList>
    </citation>
    <scope>NUCLEOTIDE SEQUENCE</scope>
    <source>
        <strain evidence="10">CY399</strain>
    </source>
</reference>
<feature type="transmembrane region" description="Helical" evidence="9">
    <location>
        <begin position="34"/>
        <end position="59"/>
    </location>
</feature>
<evidence type="ECO:0008006" key="12">
    <source>
        <dbReference type="Google" id="ProtNLM"/>
    </source>
</evidence>
<dbReference type="GO" id="GO:0005886">
    <property type="term" value="C:plasma membrane"/>
    <property type="evidence" value="ECO:0007669"/>
    <property type="project" value="UniProtKB-SubCell"/>
</dbReference>
<dbReference type="GO" id="GO:0005254">
    <property type="term" value="F:chloride channel activity"/>
    <property type="evidence" value="ECO:0007669"/>
    <property type="project" value="InterPro"/>
</dbReference>
<feature type="transmembrane region" description="Helical" evidence="9">
    <location>
        <begin position="65"/>
        <end position="87"/>
    </location>
</feature>
<dbReference type="AlphaFoldDB" id="A0A9X1TBG2"/>
<keyword evidence="6" id="KW-0406">Ion transport</keyword>
<evidence type="ECO:0000256" key="4">
    <source>
        <dbReference type="ARBA" id="ARBA00022692"/>
    </source>
</evidence>
<comment type="subcellular location">
    <subcellularLocation>
        <location evidence="1">Cell membrane</location>
        <topology evidence="1">Multi-pass membrane protein</topology>
    </subcellularLocation>
</comment>